<reference evidence="1 2" key="1">
    <citation type="submission" date="2019-03" db="EMBL/GenBank/DDBJ databases">
        <title>Single cell metagenomics reveals metabolic interactions within the superorganism composed of flagellate Streblomastix strix and complex community of Bacteroidetes bacteria on its surface.</title>
        <authorList>
            <person name="Treitli S.C."/>
            <person name="Kolisko M."/>
            <person name="Husnik F."/>
            <person name="Keeling P."/>
            <person name="Hampl V."/>
        </authorList>
    </citation>
    <scope>NUCLEOTIDE SEQUENCE [LARGE SCALE GENOMIC DNA]</scope>
    <source>
        <strain evidence="1">ST1C</strain>
    </source>
</reference>
<feature type="non-terminal residue" evidence="1">
    <location>
        <position position="1"/>
    </location>
</feature>
<organism evidence="1 2">
    <name type="scientific">Streblomastix strix</name>
    <dbReference type="NCBI Taxonomy" id="222440"/>
    <lineage>
        <taxon>Eukaryota</taxon>
        <taxon>Metamonada</taxon>
        <taxon>Preaxostyla</taxon>
        <taxon>Oxymonadida</taxon>
        <taxon>Streblomastigidae</taxon>
        <taxon>Streblomastix</taxon>
    </lineage>
</organism>
<sequence length="152" mass="17095">GSERPSSFLFQICASLPSPSDVEVVLMLSEKQLLFRFKVLYQSQLIQIPELPVSILIAPKNLPLQLLNVFDVIAISQLLTLPFYTYIPPTSPPFIYVNSLLLTLNDEYPNALIIGSIELGELKELSVIYTELAPSTYTNELVAKPIPLKWQF</sequence>
<evidence type="ECO:0000313" key="2">
    <source>
        <dbReference type="Proteomes" id="UP000324800"/>
    </source>
</evidence>
<dbReference type="AlphaFoldDB" id="A0A5J4PT63"/>
<evidence type="ECO:0000313" key="1">
    <source>
        <dbReference type="EMBL" id="KAA6312826.1"/>
    </source>
</evidence>
<dbReference type="EMBL" id="SNRW01048604">
    <property type="protein sequence ID" value="KAA6312826.1"/>
    <property type="molecule type" value="Genomic_DNA"/>
</dbReference>
<proteinExistence type="predicted"/>
<comment type="caution">
    <text evidence="1">The sequence shown here is derived from an EMBL/GenBank/DDBJ whole genome shotgun (WGS) entry which is preliminary data.</text>
</comment>
<protein>
    <submittedName>
        <fullName evidence="1">Uncharacterized protein</fullName>
    </submittedName>
</protein>
<accession>A0A5J4PT63</accession>
<gene>
    <name evidence="1" type="ORF">EZS28_055859</name>
</gene>
<name>A0A5J4PT63_9EUKA</name>
<dbReference type="Proteomes" id="UP000324800">
    <property type="component" value="Unassembled WGS sequence"/>
</dbReference>